<evidence type="ECO:0000256" key="1">
    <source>
        <dbReference type="SAM" id="MobiDB-lite"/>
    </source>
</evidence>
<dbReference type="EMBL" id="FQXE01000003">
    <property type="protein sequence ID" value="SHH51222.1"/>
    <property type="molecule type" value="Genomic_DNA"/>
</dbReference>
<proteinExistence type="predicted"/>
<gene>
    <name evidence="3" type="ORF">SAMN04488135_103408</name>
</gene>
<protein>
    <submittedName>
        <fullName evidence="3">MaoC like domain-containing protein</fullName>
    </submittedName>
</protein>
<keyword evidence="4" id="KW-1185">Reference proteome</keyword>
<dbReference type="PANTHER" id="PTHR43841">
    <property type="entry name" value="3-HYDROXYACYL-THIOESTER DEHYDRATASE HTDX-RELATED"/>
    <property type="match status" value="1"/>
</dbReference>
<dbReference type="PANTHER" id="PTHR43841:SF3">
    <property type="entry name" value="(3R)-HYDROXYACYL-ACP DEHYDRATASE SUBUNIT HADB"/>
    <property type="match status" value="1"/>
</dbReference>
<evidence type="ECO:0000313" key="4">
    <source>
        <dbReference type="Proteomes" id="UP000184226"/>
    </source>
</evidence>
<dbReference type="STRING" id="658167.SAMN04488135_103408"/>
<feature type="domain" description="MaoC-like" evidence="2">
    <location>
        <begin position="13"/>
        <end position="111"/>
    </location>
</feature>
<evidence type="ECO:0000313" key="3">
    <source>
        <dbReference type="EMBL" id="SHH51222.1"/>
    </source>
</evidence>
<dbReference type="InterPro" id="IPR029069">
    <property type="entry name" value="HotDog_dom_sf"/>
</dbReference>
<dbReference type="AlphaFoldDB" id="A0A1M5TKC4"/>
<dbReference type="InterPro" id="IPR002539">
    <property type="entry name" value="MaoC-like_dom"/>
</dbReference>
<dbReference type="RefSeq" id="WP_218598905.1">
    <property type="nucleotide sequence ID" value="NZ_FQXE01000003.1"/>
</dbReference>
<evidence type="ECO:0000259" key="2">
    <source>
        <dbReference type="Pfam" id="PF01575"/>
    </source>
</evidence>
<organism evidence="3 4">
    <name type="scientific">Pollutimonas bauzanensis</name>
    <dbReference type="NCBI Taxonomy" id="658167"/>
    <lineage>
        <taxon>Bacteria</taxon>
        <taxon>Pseudomonadati</taxon>
        <taxon>Pseudomonadota</taxon>
        <taxon>Betaproteobacteria</taxon>
        <taxon>Burkholderiales</taxon>
        <taxon>Alcaligenaceae</taxon>
        <taxon>Pollutimonas</taxon>
    </lineage>
</organism>
<feature type="region of interest" description="Disordered" evidence="1">
    <location>
        <begin position="1"/>
        <end position="20"/>
    </location>
</feature>
<dbReference type="Pfam" id="PF01575">
    <property type="entry name" value="MaoC_dehydratas"/>
    <property type="match status" value="1"/>
</dbReference>
<dbReference type="Proteomes" id="UP000184226">
    <property type="component" value="Unassembled WGS sequence"/>
</dbReference>
<name>A0A1M5TKC4_9BURK</name>
<accession>A0A1M5TKC4</accession>
<sequence length="144" mass="15235">MSNDIHLRDMSVGQQRQTTHGPVSTTQLVKYAGASGDFNRIHFDYPFAREAGLEGVLAHGMLTMGFAASCLAQAIGPDALVTELSARFLAPVMAGDSVTVTVTLVGKENGALRFDLQASVGRKTVLQGKAAAAPHGLERRDGRL</sequence>
<reference evidence="3 4" key="1">
    <citation type="submission" date="2016-11" db="EMBL/GenBank/DDBJ databases">
        <authorList>
            <person name="Jaros S."/>
            <person name="Januszkiewicz K."/>
            <person name="Wedrychowicz H."/>
        </authorList>
    </citation>
    <scope>NUCLEOTIDE SEQUENCE [LARGE SCALE GENOMIC DNA]</scope>
    <source>
        <strain evidence="3 4">CGMCC 1.10190</strain>
    </source>
</reference>
<dbReference type="Gene3D" id="3.10.129.10">
    <property type="entry name" value="Hotdog Thioesterase"/>
    <property type="match status" value="1"/>
</dbReference>
<dbReference type="SUPFAM" id="SSF54637">
    <property type="entry name" value="Thioesterase/thiol ester dehydrase-isomerase"/>
    <property type="match status" value="1"/>
</dbReference>